<dbReference type="Gramene" id="TVU45875">
    <property type="protein sequence ID" value="TVU45875"/>
    <property type="gene ID" value="EJB05_05382"/>
</dbReference>
<dbReference type="AlphaFoldDB" id="A0A5J9WD95"/>
<reference evidence="2 3" key="1">
    <citation type="journal article" date="2019" name="Sci. Rep.">
        <title>A high-quality genome of Eragrostis curvula grass provides insights into Poaceae evolution and supports new strategies to enhance forage quality.</title>
        <authorList>
            <person name="Carballo J."/>
            <person name="Santos B.A.C.M."/>
            <person name="Zappacosta D."/>
            <person name="Garbus I."/>
            <person name="Selva J.P."/>
            <person name="Gallo C.A."/>
            <person name="Diaz A."/>
            <person name="Albertini E."/>
            <person name="Caccamo M."/>
            <person name="Echenique V."/>
        </authorList>
    </citation>
    <scope>NUCLEOTIDE SEQUENCE [LARGE SCALE GENOMIC DNA]</scope>
    <source>
        <strain evidence="3">cv. Victoria</strain>
        <tissue evidence="2">Leaf</tissue>
    </source>
</reference>
<feature type="non-terminal residue" evidence="2">
    <location>
        <position position="1"/>
    </location>
</feature>
<accession>A0A5J9WD95</accession>
<name>A0A5J9WD95_9POAL</name>
<feature type="compositionally biased region" description="Acidic residues" evidence="1">
    <location>
        <begin position="74"/>
        <end position="86"/>
    </location>
</feature>
<proteinExistence type="predicted"/>
<feature type="region of interest" description="Disordered" evidence="1">
    <location>
        <begin position="1"/>
        <end position="102"/>
    </location>
</feature>
<evidence type="ECO:0000313" key="2">
    <source>
        <dbReference type="EMBL" id="TVU45875.1"/>
    </source>
</evidence>
<feature type="compositionally biased region" description="Polar residues" evidence="1">
    <location>
        <begin position="89"/>
        <end position="98"/>
    </location>
</feature>
<comment type="caution">
    <text evidence="2">The sequence shown here is derived from an EMBL/GenBank/DDBJ whole genome shotgun (WGS) entry which is preliminary data.</text>
</comment>
<evidence type="ECO:0000256" key="1">
    <source>
        <dbReference type="SAM" id="MobiDB-lite"/>
    </source>
</evidence>
<protein>
    <submittedName>
        <fullName evidence="2">Uncharacterized protein</fullName>
    </submittedName>
</protein>
<keyword evidence="3" id="KW-1185">Reference proteome</keyword>
<feature type="compositionally biased region" description="Polar residues" evidence="1">
    <location>
        <begin position="1"/>
        <end position="29"/>
    </location>
</feature>
<evidence type="ECO:0000313" key="3">
    <source>
        <dbReference type="Proteomes" id="UP000324897"/>
    </source>
</evidence>
<organism evidence="2 3">
    <name type="scientific">Eragrostis curvula</name>
    <name type="common">weeping love grass</name>
    <dbReference type="NCBI Taxonomy" id="38414"/>
    <lineage>
        <taxon>Eukaryota</taxon>
        <taxon>Viridiplantae</taxon>
        <taxon>Streptophyta</taxon>
        <taxon>Embryophyta</taxon>
        <taxon>Tracheophyta</taxon>
        <taxon>Spermatophyta</taxon>
        <taxon>Magnoliopsida</taxon>
        <taxon>Liliopsida</taxon>
        <taxon>Poales</taxon>
        <taxon>Poaceae</taxon>
        <taxon>PACMAD clade</taxon>
        <taxon>Chloridoideae</taxon>
        <taxon>Eragrostideae</taxon>
        <taxon>Eragrostidinae</taxon>
        <taxon>Eragrostis</taxon>
    </lineage>
</organism>
<sequence>MAKRLPTSSEAARGTKSTSPSLHTPSTASAMLPPMFTPPTSGRPTPPVMSSRPRAAASLFGSPTSRRPSRRSDDEDAGDDSQDPEDLLPSSQVETENGSCVWPFGSCEIKIDCNLTKAVQMEETSDGTILKSPVADQLMGSPC</sequence>
<gene>
    <name evidence="2" type="ORF">EJB05_05382</name>
</gene>
<dbReference type="EMBL" id="RWGY01000004">
    <property type="protein sequence ID" value="TVU45875.1"/>
    <property type="molecule type" value="Genomic_DNA"/>
</dbReference>
<dbReference type="Proteomes" id="UP000324897">
    <property type="component" value="Chromosome 5"/>
</dbReference>